<keyword evidence="4" id="KW-0997">Cell inner membrane</keyword>
<reference evidence="10 11" key="1">
    <citation type="submission" date="2018-03" db="EMBL/GenBank/DDBJ databases">
        <title>Genome sequencing of Melaminivora sp.</title>
        <authorList>
            <person name="Kim S.-J."/>
            <person name="Heo J."/>
            <person name="Ahn J.-H."/>
            <person name="Kwon S.-W."/>
        </authorList>
    </citation>
    <scope>NUCLEOTIDE SEQUENCE [LARGE SCALE GENOMIC DNA]</scope>
    <source>
        <strain evidence="10 11">SC2-9</strain>
    </source>
</reference>
<dbReference type="RefSeq" id="WP_106684626.1">
    <property type="nucleotide sequence ID" value="NZ_CP027667.1"/>
</dbReference>
<dbReference type="EMBL" id="CP027667">
    <property type="protein sequence ID" value="AVO50175.1"/>
    <property type="molecule type" value="Genomic_DNA"/>
</dbReference>
<evidence type="ECO:0000313" key="11">
    <source>
        <dbReference type="Proteomes" id="UP000237925"/>
    </source>
</evidence>
<dbReference type="PANTHER" id="PTHR30574:SF1">
    <property type="entry name" value="SULPHUR TRANSPORT DOMAIN-CONTAINING PROTEIN"/>
    <property type="match status" value="1"/>
</dbReference>
<evidence type="ECO:0000256" key="4">
    <source>
        <dbReference type="ARBA" id="ARBA00022519"/>
    </source>
</evidence>
<feature type="transmembrane region" description="Helical" evidence="9">
    <location>
        <begin position="259"/>
        <end position="279"/>
    </location>
</feature>
<feature type="transmembrane region" description="Helical" evidence="9">
    <location>
        <begin position="82"/>
        <end position="101"/>
    </location>
</feature>
<keyword evidence="2" id="KW-0813">Transport</keyword>
<proteinExistence type="inferred from homology"/>
<feature type="transmembrane region" description="Helical" evidence="9">
    <location>
        <begin position="285"/>
        <end position="310"/>
    </location>
</feature>
<dbReference type="AlphaFoldDB" id="A0A2R3QEI8"/>
<feature type="transmembrane region" description="Helical" evidence="9">
    <location>
        <begin position="12"/>
        <end position="33"/>
    </location>
</feature>
<gene>
    <name evidence="10" type="ORF">C6568_13625</name>
</gene>
<dbReference type="Proteomes" id="UP000237925">
    <property type="component" value="Chromosome"/>
</dbReference>
<dbReference type="GO" id="GO:0005886">
    <property type="term" value="C:plasma membrane"/>
    <property type="evidence" value="ECO:0007669"/>
    <property type="project" value="UniProtKB-SubCell"/>
</dbReference>
<sequence length="408" mass="44576">MQTWQDFRHQYLVRFWSPVPAVIAAGVLSAYYFGITGTFWAVTGEFTRWGGHVLQFLGVDLSGWGYFQLIGMQGTPLTRVDGVMIIGMFAGCLSAALWANNVKLRTPHHRIRVAQALVGGVIAGFGARLAMGCNLAAFFTGIPQFSLHAWFFAIATAIGSLAGAKASMWPMFRIPVRLEKVSAQRPLAQREQQARRRFRAGMLLFAAFVLWAVALVLDKPKLGFAALFGLGFGLIIERAQVCFTSAFRDLWLTGRTQMAKAIIIGMAVSAIGVYGYAQLGLDQKIFWAGPNAVIGGLLFGFGIVLAGGCETGWMYRAVEGQVHYWWVGLGNVIGSTLLALVWDDLAPAIAVNYDKVNLLKTFGPQGGLLVTYVLLALALALVLLWERHFFNKRRGSLQHATPALRTAA</sequence>
<dbReference type="InterPro" id="IPR007272">
    <property type="entry name" value="Sulf_transp_TsuA/YedE"/>
</dbReference>
<feature type="transmembrane region" description="Helical" evidence="9">
    <location>
        <begin position="200"/>
        <end position="217"/>
    </location>
</feature>
<comment type="similarity">
    <text evidence="8">Belongs to the TsuA/YedE (TC 9.B.102) family.</text>
</comment>
<feature type="transmembrane region" description="Helical" evidence="9">
    <location>
        <begin position="145"/>
        <end position="164"/>
    </location>
</feature>
<evidence type="ECO:0000256" key="8">
    <source>
        <dbReference type="ARBA" id="ARBA00035655"/>
    </source>
</evidence>
<keyword evidence="7 9" id="KW-0472">Membrane</keyword>
<dbReference type="NCBIfam" id="NF033796">
    <property type="entry name" value="selen_YedE_FdhT"/>
    <property type="match status" value="1"/>
</dbReference>
<accession>A0A2R3QEI8</accession>
<evidence type="ECO:0000256" key="1">
    <source>
        <dbReference type="ARBA" id="ARBA00004429"/>
    </source>
</evidence>
<evidence type="ECO:0000256" key="9">
    <source>
        <dbReference type="SAM" id="Phobius"/>
    </source>
</evidence>
<name>A0A2R3QEI8_9BURK</name>
<feature type="transmembrane region" description="Helical" evidence="9">
    <location>
        <begin position="322"/>
        <end position="342"/>
    </location>
</feature>
<dbReference type="OrthoDB" id="9794165at2"/>
<dbReference type="PANTHER" id="PTHR30574">
    <property type="entry name" value="INNER MEMBRANE PROTEIN YEDE"/>
    <property type="match status" value="1"/>
</dbReference>
<feature type="transmembrane region" description="Helical" evidence="9">
    <location>
        <begin position="113"/>
        <end position="139"/>
    </location>
</feature>
<dbReference type="Pfam" id="PF04143">
    <property type="entry name" value="Sulf_transp"/>
    <property type="match status" value="2"/>
</dbReference>
<feature type="transmembrane region" description="Helical" evidence="9">
    <location>
        <begin position="223"/>
        <end position="247"/>
    </location>
</feature>
<evidence type="ECO:0000256" key="5">
    <source>
        <dbReference type="ARBA" id="ARBA00022692"/>
    </source>
</evidence>
<evidence type="ECO:0000256" key="7">
    <source>
        <dbReference type="ARBA" id="ARBA00023136"/>
    </source>
</evidence>
<keyword evidence="6 9" id="KW-1133">Transmembrane helix</keyword>
<feature type="transmembrane region" description="Helical" evidence="9">
    <location>
        <begin position="362"/>
        <end position="385"/>
    </location>
</feature>
<keyword evidence="3" id="KW-1003">Cell membrane</keyword>
<keyword evidence="5 9" id="KW-0812">Transmembrane</keyword>
<dbReference type="KEGG" id="mela:C6568_13625"/>
<organism evidence="10 11">
    <name type="scientific">Melaminivora suipulveris</name>
    <dbReference type="NCBI Taxonomy" id="2109913"/>
    <lineage>
        <taxon>Bacteria</taxon>
        <taxon>Pseudomonadati</taxon>
        <taxon>Pseudomonadota</taxon>
        <taxon>Betaproteobacteria</taxon>
        <taxon>Burkholderiales</taxon>
        <taxon>Comamonadaceae</taxon>
        <taxon>Melaminivora</taxon>
    </lineage>
</organism>
<evidence type="ECO:0000256" key="6">
    <source>
        <dbReference type="ARBA" id="ARBA00022989"/>
    </source>
</evidence>
<evidence type="ECO:0000313" key="10">
    <source>
        <dbReference type="EMBL" id="AVO50175.1"/>
    </source>
</evidence>
<evidence type="ECO:0000256" key="2">
    <source>
        <dbReference type="ARBA" id="ARBA00022448"/>
    </source>
</evidence>
<protein>
    <submittedName>
        <fullName evidence="10">YeeE/YedE family protein</fullName>
    </submittedName>
</protein>
<keyword evidence="11" id="KW-1185">Reference proteome</keyword>
<dbReference type="InterPro" id="IPR047732">
    <property type="entry name" value="YedE-like"/>
</dbReference>
<evidence type="ECO:0000256" key="3">
    <source>
        <dbReference type="ARBA" id="ARBA00022475"/>
    </source>
</evidence>
<comment type="subcellular location">
    <subcellularLocation>
        <location evidence="1">Cell inner membrane</location>
        <topology evidence="1">Multi-pass membrane protein</topology>
    </subcellularLocation>
</comment>